<keyword evidence="10" id="KW-1185">Reference proteome</keyword>
<feature type="transmembrane region" description="Helical" evidence="8">
    <location>
        <begin position="67"/>
        <end position="84"/>
    </location>
</feature>
<feature type="binding site" evidence="7">
    <location>
        <position position="207"/>
    </location>
    <ligand>
        <name>Mg(2+)</name>
        <dbReference type="ChEBI" id="CHEBI:18420"/>
    </ligand>
</feature>
<reference evidence="10" key="1">
    <citation type="submission" date="2017-01" db="EMBL/GenBank/DDBJ databases">
        <authorList>
            <person name="Varghese N."/>
            <person name="Submissions S."/>
        </authorList>
    </citation>
    <scope>NUCLEOTIDE SEQUENCE [LARGE SCALE GENOMIC DNA]</scope>
    <source>
        <strain evidence="10">MNA4</strain>
    </source>
</reference>
<evidence type="ECO:0000256" key="1">
    <source>
        <dbReference type="ARBA" id="ARBA00004651"/>
    </source>
</evidence>
<evidence type="ECO:0000256" key="6">
    <source>
        <dbReference type="ARBA" id="ARBA00023136"/>
    </source>
</evidence>
<comment type="subcellular location">
    <subcellularLocation>
        <location evidence="1">Cell membrane</location>
        <topology evidence="1">Multi-pass membrane protein</topology>
    </subcellularLocation>
</comment>
<dbReference type="CDD" id="cd06853">
    <property type="entry name" value="GT_WecA_like"/>
    <property type="match status" value="1"/>
</dbReference>
<keyword evidence="4 8" id="KW-0812">Transmembrane</keyword>
<feature type="transmembrane region" description="Helical" evidence="8">
    <location>
        <begin position="228"/>
        <end position="252"/>
    </location>
</feature>
<feature type="transmembrane region" description="Helical" evidence="8">
    <location>
        <begin position="96"/>
        <end position="114"/>
    </location>
</feature>
<keyword evidence="2" id="KW-1003">Cell membrane</keyword>
<dbReference type="GO" id="GO:0009103">
    <property type="term" value="P:lipopolysaccharide biosynthetic process"/>
    <property type="evidence" value="ECO:0007669"/>
    <property type="project" value="TreeGrafter"/>
</dbReference>
<evidence type="ECO:0000256" key="8">
    <source>
        <dbReference type="SAM" id="Phobius"/>
    </source>
</evidence>
<feature type="transmembrane region" description="Helical" evidence="8">
    <location>
        <begin position="203"/>
        <end position="222"/>
    </location>
</feature>
<protein>
    <submittedName>
        <fullName evidence="9">UDP-GlcNAc:undecaprenyl-phosphate GlcNAc-1-phosphate transferase</fullName>
    </submittedName>
</protein>
<evidence type="ECO:0000256" key="5">
    <source>
        <dbReference type="ARBA" id="ARBA00022989"/>
    </source>
</evidence>
<evidence type="ECO:0000256" key="3">
    <source>
        <dbReference type="ARBA" id="ARBA00022679"/>
    </source>
</evidence>
<feature type="binding site" evidence="7">
    <location>
        <position position="147"/>
    </location>
    <ligand>
        <name>Mg(2+)</name>
        <dbReference type="ChEBI" id="CHEBI:18420"/>
    </ligand>
</feature>
<keyword evidence="6 8" id="KW-0472">Membrane</keyword>
<evidence type="ECO:0000256" key="2">
    <source>
        <dbReference type="ARBA" id="ARBA00022475"/>
    </source>
</evidence>
<keyword evidence="7" id="KW-0479">Metal-binding</keyword>
<organism evidence="9 10">
    <name type="scientific">Edaphobacillus lindanitolerans</name>
    <dbReference type="NCBI Taxonomy" id="550447"/>
    <lineage>
        <taxon>Bacteria</taxon>
        <taxon>Bacillati</taxon>
        <taxon>Bacillota</taxon>
        <taxon>Bacilli</taxon>
        <taxon>Bacillales</taxon>
        <taxon>Bacillaceae</taxon>
        <taxon>Edaphobacillus</taxon>
    </lineage>
</organism>
<accession>A0A1U7PMB2</accession>
<dbReference type="Proteomes" id="UP000187550">
    <property type="component" value="Unassembled WGS sequence"/>
</dbReference>
<keyword evidence="7" id="KW-0460">Magnesium</keyword>
<keyword evidence="5 8" id="KW-1133">Transmembrane helix</keyword>
<name>A0A1U7PMB2_9BACI</name>
<feature type="transmembrane region" description="Helical" evidence="8">
    <location>
        <begin position="6"/>
        <end position="24"/>
    </location>
</feature>
<evidence type="ECO:0000256" key="7">
    <source>
        <dbReference type="PIRSR" id="PIRSR600715-1"/>
    </source>
</evidence>
<dbReference type="GO" id="GO:0005886">
    <property type="term" value="C:plasma membrane"/>
    <property type="evidence" value="ECO:0007669"/>
    <property type="project" value="UniProtKB-SubCell"/>
</dbReference>
<evidence type="ECO:0000313" key="9">
    <source>
        <dbReference type="EMBL" id="SIT69200.1"/>
    </source>
</evidence>
<dbReference type="PANTHER" id="PTHR22926">
    <property type="entry name" value="PHOSPHO-N-ACETYLMURAMOYL-PENTAPEPTIDE-TRANSFERASE"/>
    <property type="match status" value="1"/>
</dbReference>
<dbReference type="AlphaFoldDB" id="A0A1U7PMB2"/>
<dbReference type="GO" id="GO:0044038">
    <property type="term" value="P:cell wall macromolecule biosynthetic process"/>
    <property type="evidence" value="ECO:0007669"/>
    <property type="project" value="TreeGrafter"/>
</dbReference>
<dbReference type="STRING" id="550447.SAMN05428946_0459"/>
<dbReference type="InterPro" id="IPR000715">
    <property type="entry name" value="Glycosyl_transferase_4"/>
</dbReference>
<gene>
    <name evidence="9" type="ORF">SAMN05428946_0459</name>
</gene>
<feature type="transmembrane region" description="Helical" evidence="8">
    <location>
        <begin position="179"/>
        <end position="196"/>
    </location>
</feature>
<feature type="transmembrane region" description="Helical" evidence="8">
    <location>
        <begin position="155"/>
        <end position="173"/>
    </location>
</feature>
<dbReference type="PANTHER" id="PTHR22926:SF3">
    <property type="entry name" value="UNDECAPRENYL-PHOSPHATE ALPHA-N-ACETYLGLUCOSAMINYL 1-PHOSPHATE TRANSFERASE"/>
    <property type="match status" value="1"/>
</dbReference>
<keyword evidence="3 9" id="KW-0808">Transferase</keyword>
<comment type="cofactor">
    <cofactor evidence="7">
        <name>Mg(2+)</name>
        <dbReference type="ChEBI" id="CHEBI:18420"/>
    </cofactor>
</comment>
<dbReference type="GO" id="GO:0071555">
    <property type="term" value="P:cell wall organization"/>
    <property type="evidence" value="ECO:0007669"/>
    <property type="project" value="TreeGrafter"/>
</dbReference>
<evidence type="ECO:0000313" key="10">
    <source>
        <dbReference type="Proteomes" id="UP000187550"/>
    </source>
</evidence>
<feature type="transmembrane region" description="Helical" evidence="8">
    <location>
        <begin position="306"/>
        <end position="330"/>
    </location>
</feature>
<dbReference type="EMBL" id="FTPL01000001">
    <property type="protein sequence ID" value="SIT69200.1"/>
    <property type="molecule type" value="Genomic_DNA"/>
</dbReference>
<evidence type="ECO:0000256" key="4">
    <source>
        <dbReference type="ARBA" id="ARBA00022692"/>
    </source>
</evidence>
<proteinExistence type="predicted"/>
<feature type="transmembrane region" description="Helical" evidence="8">
    <location>
        <begin position="273"/>
        <end position="300"/>
    </location>
</feature>
<dbReference type="GO" id="GO:0016780">
    <property type="term" value="F:phosphotransferase activity, for other substituted phosphate groups"/>
    <property type="evidence" value="ECO:0007669"/>
    <property type="project" value="InterPro"/>
</dbReference>
<feature type="transmembrane region" description="Helical" evidence="8">
    <location>
        <begin position="126"/>
        <end position="148"/>
    </location>
</feature>
<feature type="transmembrane region" description="Helical" evidence="8">
    <location>
        <begin position="45"/>
        <end position="61"/>
    </location>
</feature>
<dbReference type="Pfam" id="PF00953">
    <property type="entry name" value="Glycos_transf_4"/>
    <property type="match status" value="1"/>
</dbReference>
<sequence>MITALIITFISVLFLTPFVKKLAMHIGAIDRPNIRKVNTINVPRMGGLAIIISFFIGLVIAQPQSEHLIPLIIAASIIILTGILDDIYDITAKAKLAGQLSAAMIIIIFGDMQIDFVNLPFGGQVSFGYLSIPLTLLWIVGITNAINLVDGLDGLAAGISAIALITLSVMAAIMGNTFVIVFASLLAVSCLGFLFYNFYPAKIFMGDTGSLFLGFMISILALDGFKNVTMISLIIPIIILAIPIFDTIFAIVRRVRLQQSITAPDKSHLHHTLMDIGFSHLQAVLLIYAGAATLGMAAIVFSQATIWGAFLIGALLLLFIELLVELLGLAGKNYRPIISLVRGKR</sequence>
<dbReference type="GO" id="GO:0046872">
    <property type="term" value="F:metal ion binding"/>
    <property type="evidence" value="ECO:0007669"/>
    <property type="project" value="UniProtKB-KW"/>
</dbReference>